<keyword evidence="7" id="KW-0539">Nucleus</keyword>
<dbReference type="EMBL" id="JAUIZM010000007">
    <property type="protein sequence ID" value="KAK1373968.1"/>
    <property type="molecule type" value="Genomic_DNA"/>
</dbReference>
<keyword evidence="11" id="KW-1185">Reference proteome</keyword>
<sequence length="207" mass="22430">MDSANPALPNTTESPQPQLTTQPSRYESQKRRDYNNFLNYLKTHNTPPLSLPDCSGAHVIDYLKYQDQFGKTKVHVTGCVYFGNPDPFAQCGCPMKQAWGSLDALVGRLRAAFEENGGAPESNPFGEKAVRGYLRDVRKWQAKARGVVYKKKKRVVGSSNATEAAVSLINFSNQASGCGVGEGSGGDGTFGSITYAETNDRIKGGLV</sequence>
<gene>
    <name evidence="10" type="ORF">POM88_030161</name>
</gene>
<evidence type="ECO:0000256" key="7">
    <source>
        <dbReference type="ARBA" id="ARBA00023242"/>
    </source>
</evidence>
<dbReference type="PANTHER" id="PTHR31165:SF59">
    <property type="entry name" value="PROTEIN LIGHT-DEPENDENT SHORT HYPOCOTYLS 6"/>
    <property type="match status" value="1"/>
</dbReference>
<dbReference type="GO" id="GO:0009416">
    <property type="term" value="P:response to light stimulus"/>
    <property type="evidence" value="ECO:0007669"/>
    <property type="project" value="TreeGrafter"/>
</dbReference>
<dbReference type="AlphaFoldDB" id="A0AAD8MJ53"/>
<name>A0AAD8MJ53_9APIA</name>
<dbReference type="InterPro" id="IPR040222">
    <property type="entry name" value="ALOG"/>
</dbReference>
<evidence type="ECO:0000259" key="9">
    <source>
        <dbReference type="PROSITE" id="PS51697"/>
    </source>
</evidence>
<keyword evidence="4" id="KW-0805">Transcription regulation</keyword>
<evidence type="ECO:0000256" key="5">
    <source>
        <dbReference type="ARBA" id="ARBA00023125"/>
    </source>
</evidence>
<evidence type="ECO:0000256" key="1">
    <source>
        <dbReference type="ARBA" id="ARBA00004123"/>
    </source>
</evidence>
<reference evidence="10" key="1">
    <citation type="submission" date="2023-02" db="EMBL/GenBank/DDBJ databases">
        <title>Genome of toxic invasive species Heracleum sosnowskyi carries increased number of genes despite the absence of recent whole-genome duplications.</title>
        <authorList>
            <person name="Schelkunov M."/>
            <person name="Shtratnikova V."/>
            <person name="Makarenko M."/>
            <person name="Klepikova A."/>
            <person name="Omelchenko D."/>
            <person name="Novikova G."/>
            <person name="Obukhova E."/>
            <person name="Bogdanov V."/>
            <person name="Penin A."/>
            <person name="Logacheva M."/>
        </authorList>
    </citation>
    <scope>NUCLEOTIDE SEQUENCE</scope>
    <source>
        <strain evidence="10">Hsosn_3</strain>
        <tissue evidence="10">Leaf</tissue>
    </source>
</reference>
<protein>
    <submittedName>
        <fullName evidence="10">Light-dependent short hypocotyls 2</fullName>
    </submittedName>
</protein>
<feature type="compositionally biased region" description="Polar residues" evidence="8">
    <location>
        <begin position="8"/>
        <end position="26"/>
    </location>
</feature>
<reference evidence="10" key="2">
    <citation type="submission" date="2023-05" db="EMBL/GenBank/DDBJ databases">
        <authorList>
            <person name="Schelkunov M.I."/>
        </authorList>
    </citation>
    <scope>NUCLEOTIDE SEQUENCE</scope>
    <source>
        <strain evidence="10">Hsosn_3</strain>
        <tissue evidence="10">Leaf</tissue>
    </source>
</reference>
<dbReference type="InterPro" id="IPR006936">
    <property type="entry name" value="ALOG_dom"/>
</dbReference>
<evidence type="ECO:0000313" key="11">
    <source>
        <dbReference type="Proteomes" id="UP001237642"/>
    </source>
</evidence>
<feature type="domain" description="ALOG" evidence="9">
    <location>
        <begin position="25"/>
        <end position="153"/>
    </location>
</feature>
<dbReference type="GO" id="GO:0009299">
    <property type="term" value="P:mRNA transcription"/>
    <property type="evidence" value="ECO:0007669"/>
    <property type="project" value="TreeGrafter"/>
</dbReference>
<evidence type="ECO:0000256" key="3">
    <source>
        <dbReference type="ARBA" id="ARBA00022473"/>
    </source>
</evidence>
<comment type="similarity">
    <text evidence="2">Belongs to the plant homeotic and developmental regulators ALOG protein family.</text>
</comment>
<proteinExistence type="inferred from homology"/>
<comment type="subcellular location">
    <subcellularLocation>
        <location evidence="1">Nucleus</location>
    </subcellularLocation>
</comment>
<dbReference type="GO" id="GO:0003677">
    <property type="term" value="F:DNA binding"/>
    <property type="evidence" value="ECO:0007669"/>
    <property type="project" value="UniProtKB-KW"/>
</dbReference>
<keyword evidence="3" id="KW-0217">Developmental protein</keyword>
<dbReference type="PANTHER" id="PTHR31165">
    <property type="entry name" value="PROTEIN G1-LIKE2"/>
    <property type="match status" value="1"/>
</dbReference>
<evidence type="ECO:0000256" key="6">
    <source>
        <dbReference type="ARBA" id="ARBA00023163"/>
    </source>
</evidence>
<accession>A0AAD8MJ53</accession>
<dbReference type="PROSITE" id="PS51697">
    <property type="entry name" value="ALOG"/>
    <property type="match status" value="1"/>
</dbReference>
<dbReference type="Proteomes" id="UP001237642">
    <property type="component" value="Unassembled WGS sequence"/>
</dbReference>
<evidence type="ECO:0000256" key="2">
    <source>
        <dbReference type="ARBA" id="ARBA00010308"/>
    </source>
</evidence>
<evidence type="ECO:0000256" key="8">
    <source>
        <dbReference type="SAM" id="MobiDB-lite"/>
    </source>
</evidence>
<comment type="caution">
    <text evidence="10">The sequence shown here is derived from an EMBL/GenBank/DDBJ whole genome shotgun (WGS) entry which is preliminary data.</text>
</comment>
<evidence type="ECO:0000313" key="10">
    <source>
        <dbReference type="EMBL" id="KAK1373968.1"/>
    </source>
</evidence>
<organism evidence="10 11">
    <name type="scientific">Heracleum sosnowskyi</name>
    <dbReference type="NCBI Taxonomy" id="360622"/>
    <lineage>
        <taxon>Eukaryota</taxon>
        <taxon>Viridiplantae</taxon>
        <taxon>Streptophyta</taxon>
        <taxon>Embryophyta</taxon>
        <taxon>Tracheophyta</taxon>
        <taxon>Spermatophyta</taxon>
        <taxon>Magnoliopsida</taxon>
        <taxon>eudicotyledons</taxon>
        <taxon>Gunneridae</taxon>
        <taxon>Pentapetalae</taxon>
        <taxon>asterids</taxon>
        <taxon>campanulids</taxon>
        <taxon>Apiales</taxon>
        <taxon>Apiaceae</taxon>
        <taxon>Apioideae</taxon>
        <taxon>apioid superclade</taxon>
        <taxon>Tordylieae</taxon>
        <taxon>Tordyliinae</taxon>
        <taxon>Heracleum</taxon>
    </lineage>
</organism>
<dbReference type="GO" id="GO:0005634">
    <property type="term" value="C:nucleus"/>
    <property type="evidence" value="ECO:0007669"/>
    <property type="project" value="UniProtKB-SubCell"/>
</dbReference>
<feature type="region of interest" description="Disordered" evidence="8">
    <location>
        <begin position="1"/>
        <end position="28"/>
    </location>
</feature>
<keyword evidence="5" id="KW-0238">DNA-binding</keyword>
<keyword evidence="6" id="KW-0804">Transcription</keyword>
<dbReference type="Pfam" id="PF04852">
    <property type="entry name" value="ALOG_dom"/>
    <property type="match status" value="1"/>
</dbReference>
<evidence type="ECO:0000256" key="4">
    <source>
        <dbReference type="ARBA" id="ARBA00023015"/>
    </source>
</evidence>